<keyword evidence="7" id="KW-1133">Transmembrane helix</keyword>
<evidence type="ECO:0000256" key="6">
    <source>
        <dbReference type="SAM" id="MobiDB-lite"/>
    </source>
</evidence>
<evidence type="ECO:0000256" key="5">
    <source>
        <dbReference type="RuleBase" id="RU003616"/>
    </source>
</evidence>
<feature type="compositionally biased region" description="Basic and acidic residues" evidence="6">
    <location>
        <begin position="142"/>
        <end position="170"/>
    </location>
</feature>
<proteinExistence type="inferred from homology"/>
<name>A0ABC8L629_ERUVS</name>
<sequence>MELELGMKITRTSDNNDVSSSTDFKVSRDVFGQVWHSRETDSVFILTLHLKGFKKKGIDTEINKEGDQITIKGRKKVEEMVLVKWVKWRKESEVKEFKKVFRIPHIVNLDKIKARFDEEDGTLTVTFPKKVKGITDLKIEEVEEAERKTEPETDKTEEKTESEAEKTEEKAEPEEEIKEEKEPEEEEEEEPKMEEKEEEIVEEDREETEEKESKPKRKKIKKFCFPCVAGSTLLMSIIVFIIQLIQSKRK</sequence>
<keyword evidence="7" id="KW-0812">Transmembrane</keyword>
<dbReference type="CDD" id="cd06464">
    <property type="entry name" value="ACD_sHsps-like"/>
    <property type="match status" value="1"/>
</dbReference>
<reference evidence="9 10" key="1">
    <citation type="submission" date="2022-03" db="EMBL/GenBank/DDBJ databases">
        <authorList>
            <person name="Macdonald S."/>
            <person name="Ahmed S."/>
            <person name="Newling K."/>
        </authorList>
    </citation>
    <scope>NUCLEOTIDE SEQUENCE [LARGE SCALE GENOMIC DNA]</scope>
</reference>
<organism evidence="9 10">
    <name type="scientific">Eruca vesicaria subsp. sativa</name>
    <name type="common">Garden rocket</name>
    <name type="synonym">Eruca sativa</name>
    <dbReference type="NCBI Taxonomy" id="29727"/>
    <lineage>
        <taxon>Eukaryota</taxon>
        <taxon>Viridiplantae</taxon>
        <taxon>Streptophyta</taxon>
        <taxon>Embryophyta</taxon>
        <taxon>Tracheophyta</taxon>
        <taxon>Spermatophyta</taxon>
        <taxon>Magnoliopsida</taxon>
        <taxon>eudicotyledons</taxon>
        <taxon>Gunneridae</taxon>
        <taxon>Pentapetalae</taxon>
        <taxon>rosids</taxon>
        <taxon>malvids</taxon>
        <taxon>Brassicales</taxon>
        <taxon>Brassicaceae</taxon>
        <taxon>Brassiceae</taxon>
        <taxon>Eruca</taxon>
    </lineage>
</organism>
<evidence type="ECO:0000256" key="7">
    <source>
        <dbReference type="SAM" id="Phobius"/>
    </source>
</evidence>
<dbReference type="SUPFAM" id="SSF49764">
    <property type="entry name" value="HSP20-like chaperones"/>
    <property type="match status" value="1"/>
</dbReference>
<dbReference type="GO" id="GO:0006952">
    <property type="term" value="P:defense response"/>
    <property type="evidence" value="ECO:0007669"/>
    <property type="project" value="UniProtKB-KW"/>
</dbReference>
<evidence type="ECO:0000256" key="4">
    <source>
        <dbReference type="PROSITE-ProRule" id="PRU00285"/>
    </source>
</evidence>
<evidence type="ECO:0000256" key="2">
    <source>
        <dbReference type="ARBA" id="ARBA00022475"/>
    </source>
</evidence>
<dbReference type="Proteomes" id="UP001642260">
    <property type="component" value="Unassembled WGS sequence"/>
</dbReference>
<comment type="subcellular location">
    <subcellularLocation>
        <location evidence="1">Cell membrane</location>
        <topology evidence="1">Single-pass membrane protein</topology>
    </subcellularLocation>
</comment>
<feature type="domain" description="SHSP" evidence="8">
    <location>
        <begin position="25"/>
        <end position="145"/>
    </location>
</feature>
<dbReference type="GO" id="GO:0005886">
    <property type="term" value="C:plasma membrane"/>
    <property type="evidence" value="ECO:0007669"/>
    <property type="project" value="UniProtKB-SubCell"/>
</dbReference>
<keyword evidence="3" id="KW-0611">Plant defense</keyword>
<dbReference type="InterPro" id="IPR002068">
    <property type="entry name" value="A-crystallin/Hsp20_dom"/>
</dbReference>
<dbReference type="Gene3D" id="2.60.40.790">
    <property type="match status" value="1"/>
</dbReference>
<dbReference type="PROSITE" id="PS01031">
    <property type="entry name" value="SHSP"/>
    <property type="match status" value="1"/>
</dbReference>
<feature type="transmembrane region" description="Helical" evidence="7">
    <location>
        <begin position="223"/>
        <end position="245"/>
    </location>
</feature>
<accession>A0ABC8L629</accession>
<evidence type="ECO:0000256" key="3">
    <source>
        <dbReference type="ARBA" id="ARBA00022821"/>
    </source>
</evidence>
<dbReference type="PANTHER" id="PTHR43670">
    <property type="entry name" value="HEAT SHOCK PROTEIN 26"/>
    <property type="match status" value="1"/>
</dbReference>
<gene>
    <name evidence="9" type="ORF">ERUC_LOCUS31432</name>
</gene>
<dbReference type="InterPro" id="IPR008978">
    <property type="entry name" value="HSP20-like_chaperone"/>
</dbReference>
<evidence type="ECO:0000259" key="8">
    <source>
        <dbReference type="PROSITE" id="PS01031"/>
    </source>
</evidence>
<comment type="similarity">
    <text evidence="4 5">Belongs to the small heat shock protein (HSP20) family.</text>
</comment>
<dbReference type="Pfam" id="PF00011">
    <property type="entry name" value="HSP20"/>
    <property type="match status" value="1"/>
</dbReference>
<dbReference type="AlphaFoldDB" id="A0ABC8L629"/>
<evidence type="ECO:0000256" key="1">
    <source>
        <dbReference type="ARBA" id="ARBA00004162"/>
    </source>
</evidence>
<feature type="compositionally biased region" description="Acidic residues" evidence="6">
    <location>
        <begin position="171"/>
        <end position="210"/>
    </location>
</feature>
<evidence type="ECO:0000313" key="10">
    <source>
        <dbReference type="Proteomes" id="UP001642260"/>
    </source>
</evidence>
<keyword evidence="10" id="KW-1185">Reference proteome</keyword>
<keyword evidence="2" id="KW-1003">Cell membrane</keyword>
<dbReference type="PANTHER" id="PTHR43670:SF34">
    <property type="entry name" value="HSP20-LIKE CHAPERONES SUPERFAMILY PROTEIN"/>
    <property type="match status" value="1"/>
</dbReference>
<dbReference type="EMBL" id="CAKOAT010426265">
    <property type="protein sequence ID" value="CAH8370940.1"/>
    <property type="molecule type" value="Genomic_DNA"/>
</dbReference>
<feature type="region of interest" description="Disordered" evidence="6">
    <location>
        <begin position="142"/>
        <end position="218"/>
    </location>
</feature>
<comment type="caution">
    <text evidence="9">The sequence shown here is derived from an EMBL/GenBank/DDBJ whole genome shotgun (WGS) entry which is preliminary data.</text>
</comment>
<protein>
    <recommendedName>
        <fullName evidence="8">SHSP domain-containing protein</fullName>
    </recommendedName>
</protein>
<keyword evidence="7" id="KW-0472">Membrane</keyword>
<evidence type="ECO:0000313" key="9">
    <source>
        <dbReference type="EMBL" id="CAH8370940.1"/>
    </source>
</evidence>